<reference evidence="2 3" key="1">
    <citation type="journal article" date="2019" name="Sci. Rep.">
        <title>Colletotrichum shisoi sp. nov., an anthracnose pathogen of Perilla frutescens in Japan: molecular phylogenetic, morphological and genomic evidence.</title>
        <authorList>
            <person name="Gan P."/>
            <person name="Tsushima A."/>
            <person name="Hiroyama R."/>
            <person name="Narusaka M."/>
            <person name="Takano Y."/>
            <person name="Narusaka Y."/>
            <person name="Kawaradani M."/>
            <person name="Damm U."/>
            <person name="Shirasu K."/>
        </authorList>
    </citation>
    <scope>NUCLEOTIDE SEQUENCE [LARGE SCALE GENOMIC DNA]</scope>
    <source>
        <strain evidence="2 3">PG-2018a</strain>
    </source>
</reference>
<gene>
    <name evidence="2" type="ORF">CSHISOI_03646</name>
</gene>
<keyword evidence="3" id="KW-1185">Reference proteome</keyword>
<proteinExistence type="predicted"/>
<dbReference type="OrthoDB" id="5393654at2759"/>
<protein>
    <recommendedName>
        <fullName evidence="4">Geranylgeranyl pyrophosphate synthetase</fullName>
    </recommendedName>
</protein>
<feature type="region of interest" description="Disordered" evidence="1">
    <location>
        <begin position="410"/>
        <end position="445"/>
    </location>
</feature>
<evidence type="ECO:0000313" key="2">
    <source>
        <dbReference type="EMBL" id="TQN71837.1"/>
    </source>
</evidence>
<dbReference type="AlphaFoldDB" id="A0A5Q4BZM4"/>
<dbReference type="Proteomes" id="UP000326340">
    <property type="component" value="Unassembled WGS sequence"/>
</dbReference>
<dbReference type="PANTHER" id="PTHR35179">
    <property type="entry name" value="PROTEIN CBG02620"/>
    <property type="match status" value="1"/>
</dbReference>
<feature type="compositionally biased region" description="Acidic residues" evidence="1">
    <location>
        <begin position="417"/>
        <end position="431"/>
    </location>
</feature>
<accession>A0A5Q4BZM4</accession>
<name>A0A5Q4BZM4_9PEZI</name>
<evidence type="ECO:0008006" key="4">
    <source>
        <dbReference type="Google" id="ProtNLM"/>
    </source>
</evidence>
<dbReference type="PANTHER" id="PTHR35179:SF2">
    <property type="entry name" value="START DOMAIN-CONTAINING PROTEIN"/>
    <property type="match status" value="1"/>
</dbReference>
<dbReference type="EMBL" id="PUHP01000228">
    <property type="protein sequence ID" value="TQN71837.1"/>
    <property type="molecule type" value="Genomic_DNA"/>
</dbReference>
<organism evidence="2 3">
    <name type="scientific">Colletotrichum shisoi</name>
    <dbReference type="NCBI Taxonomy" id="2078593"/>
    <lineage>
        <taxon>Eukaryota</taxon>
        <taxon>Fungi</taxon>
        <taxon>Dikarya</taxon>
        <taxon>Ascomycota</taxon>
        <taxon>Pezizomycotina</taxon>
        <taxon>Sordariomycetes</taxon>
        <taxon>Hypocreomycetidae</taxon>
        <taxon>Glomerellales</taxon>
        <taxon>Glomerellaceae</taxon>
        <taxon>Colletotrichum</taxon>
        <taxon>Colletotrichum destructivum species complex</taxon>
    </lineage>
</organism>
<evidence type="ECO:0000313" key="3">
    <source>
        <dbReference type="Proteomes" id="UP000326340"/>
    </source>
</evidence>
<sequence>MYQKQKVGYGQAQRNHRWRQRAPPLGFLVEQVDVADLAKPAKRYRSSAQVTNCELVASYNWLDIKQPTVMMPGAPPRWTPLAEPQELKEDEGVYYRDKNAARYPAHPMEPAARAVLTMHPEPLTKPVDVVACGSTIGSLLRFVRGNERPFRMLVEMVGGVVHLIRRENSPTETIPNVKGFGHTFPETYTTWDASVRQSTSHQRVLRYDFAGLGCIVRHEGDGYLEDKLSPSSNRVPHSDDEQDSIDALAKGLDGSGITSKTPIHSSKLHLLSGGFPVPQTAVFDLKTRSMLRRGKDFLGEELPRLWVAQIPNFILAYHERGTFTEMDVMDVSDKVKTWEASMNRELSQLAALLHRIVSLARASKDGRLEVSRQALTTLEVRKQCAGVSPVFSADMMAKWKAWLAADAASEAGHDEDSNSEGDSDDDDDSDDGNLAWGEGGDGDYTACSEQCSYCGRCTY</sequence>
<evidence type="ECO:0000256" key="1">
    <source>
        <dbReference type="SAM" id="MobiDB-lite"/>
    </source>
</evidence>
<comment type="caution">
    <text evidence="2">The sequence shown here is derived from an EMBL/GenBank/DDBJ whole genome shotgun (WGS) entry which is preliminary data.</text>
</comment>